<protein>
    <recommendedName>
        <fullName evidence="4">DUF973 family protein</fullName>
    </recommendedName>
</protein>
<dbReference type="Proteomes" id="UP000825123">
    <property type="component" value="Chromosome"/>
</dbReference>
<evidence type="ECO:0000313" key="3">
    <source>
        <dbReference type="Proteomes" id="UP000825123"/>
    </source>
</evidence>
<gene>
    <name evidence="2" type="ORF">KN1_02190</name>
</gene>
<evidence type="ECO:0008006" key="4">
    <source>
        <dbReference type="Google" id="ProtNLM"/>
    </source>
</evidence>
<dbReference type="GeneID" id="66161969"/>
<sequence length="332" mass="35230">MSWDLELLGLNKLKSGALYMFIAPFLLIVAVILIVVTGFVSAFFSQNNNLPTSPSSGLPVITPSQAGGLLAGLTVGAILAFISLILSLVGIFSIRSGFGNLSYKVRDVEIGKTGTTLIIVNIILSFILPIVILLFAFLAPSSFNPIDFSLFYDGIQIILLILGVIGNILIGIGYYRVGNIYGSDATRIGGILIATIILSIVGFILAYIGLGGIINKIRSGGQPVSQGTYYPQPPYVQPAIYQEGGQGILTSQGVLNFQVYSTVPATLILAFIEGVNISTSTIWPQSIPPNQITNVTAKFTPIQVTPNAQYRVRVTALVNGVTTDFVVIAVGT</sequence>
<keyword evidence="1" id="KW-0472">Membrane</keyword>
<dbReference type="AlphaFoldDB" id="A0A8D5U462"/>
<name>A0A8D5U462_9CREN</name>
<proteinExistence type="predicted"/>
<dbReference type="KEGG" id="csty:KN1_02190"/>
<reference evidence="2 3" key="1">
    <citation type="submission" date="2021-04" db="EMBL/GenBank/DDBJ databases">
        <title>Complete genome sequence of Stygiolobus sp. KN-1.</title>
        <authorList>
            <person name="Nakamura K."/>
            <person name="Sakai H."/>
            <person name="Kurosawa N."/>
        </authorList>
    </citation>
    <scope>NUCLEOTIDE SEQUENCE [LARGE SCALE GENOMIC DNA]</scope>
    <source>
        <strain evidence="2 3">KN-1</strain>
    </source>
</reference>
<dbReference type="RefSeq" id="WP_221288886.1">
    <property type="nucleotide sequence ID" value="NZ_AP024597.1"/>
</dbReference>
<evidence type="ECO:0000313" key="2">
    <source>
        <dbReference type="EMBL" id="BCU68922.1"/>
    </source>
</evidence>
<dbReference type="EMBL" id="AP024597">
    <property type="protein sequence ID" value="BCU68922.1"/>
    <property type="molecule type" value="Genomic_DNA"/>
</dbReference>
<feature type="transmembrane region" description="Helical" evidence="1">
    <location>
        <begin position="115"/>
        <end position="137"/>
    </location>
</feature>
<feature type="transmembrane region" description="Helical" evidence="1">
    <location>
        <begin position="189"/>
        <end position="210"/>
    </location>
</feature>
<evidence type="ECO:0000256" key="1">
    <source>
        <dbReference type="SAM" id="Phobius"/>
    </source>
</evidence>
<organism evidence="2 3">
    <name type="scientific">Stygiolobus caldivivus</name>
    <dbReference type="NCBI Taxonomy" id="2824673"/>
    <lineage>
        <taxon>Archaea</taxon>
        <taxon>Thermoproteota</taxon>
        <taxon>Thermoprotei</taxon>
        <taxon>Sulfolobales</taxon>
        <taxon>Sulfolobaceae</taxon>
        <taxon>Stygiolobus</taxon>
    </lineage>
</organism>
<keyword evidence="1" id="KW-1133">Transmembrane helix</keyword>
<accession>A0A8D5U462</accession>
<feature type="transmembrane region" description="Helical" evidence="1">
    <location>
        <begin position="21"/>
        <end position="46"/>
    </location>
</feature>
<keyword evidence="1" id="KW-0812">Transmembrane</keyword>
<feature type="transmembrane region" description="Helical" evidence="1">
    <location>
        <begin position="157"/>
        <end position="177"/>
    </location>
</feature>
<keyword evidence="3" id="KW-1185">Reference proteome</keyword>
<feature type="transmembrane region" description="Helical" evidence="1">
    <location>
        <begin position="66"/>
        <end position="94"/>
    </location>
</feature>
<dbReference type="InterPro" id="IPR009321">
    <property type="entry name" value="DUF973"/>
</dbReference>
<dbReference type="Pfam" id="PF06157">
    <property type="entry name" value="DUF973"/>
    <property type="match status" value="1"/>
</dbReference>